<keyword evidence="1" id="KW-0732">Signal</keyword>
<name>A0A9D1SEC6_9FIRM</name>
<reference evidence="2" key="1">
    <citation type="submission" date="2020-10" db="EMBL/GenBank/DDBJ databases">
        <authorList>
            <person name="Gilroy R."/>
        </authorList>
    </citation>
    <scope>NUCLEOTIDE SEQUENCE</scope>
    <source>
        <strain evidence="2">USAMLcec3-3695</strain>
    </source>
</reference>
<sequence length="156" mass="17075">MKGIIKRSVCIAAAAAMTLVLCSACGRIAEIDSTALADRLNSSVTFSEQLTEIEGTAAEKRFYLNPNDYTELTAYVGTKATCDEFAIIKTSSPDTVMTKLRGHLEIQKSNYSNYRPNEAQKIDSAVLEEYKDTVVLIVSGDSENAAAVYEAYIRNK</sequence>
<dbReference type="AlphaFoldDB" id="A0A9D1SEC6"/>
<protein>
    <submittedName>
        <fullName evidence="2">DUF4358 domain-containing protein</fullName>
    </submittedName>
</protein>
<evidence type="ECO:0000313" key="2">
    <source>
        <dbReference type="EMBL" id="HIU56528.1"/>
    </source>
</evidence>
<comment type="caution">
    <text evidence="2">The sequence shown here is derived from an EMBL/GenBank/DDBJ whole genome shotgun (WGS) entry which is preliminary data.</text>
</comment>
<reference evidence="2" key="2">
    <citation type="journal article" date="2021" name="PeerJ">
        <title>Extensive microbial diversity within the chicken gut microbiome revealed by metagenomics and culture.</title>
        <authorList>
            <person name="Gilroy R."/>
            <person name="Ravi A."/>
            <person name="Getino M."/>
            <person name="Pursley I."/>
            <person name="Horton D.L."/>
            <person name="Alikhan N.F."/>
            <person name="Baker D."/>
            <person name="Gharbi K."/>
            <person name="Hall N."/>
            <person name="Watson M."/>
            <person name="Adriaenssens E.M."/>
            <person name="Foster-Nyarko E."/>
            <person name="Jarju S."/>
            <person name="Secka A."/>
            <person name="Antonio M."/>
            <person name="Oren A."/>
            <person name="Chaudhuri R.R."/>
            <person name="La Ragione R."/>
            <person name="Hildebrand F."/>
            <person name="Pallen M.J."/>
        </authorList>
    </citation>
    <scope>NUCLEOTIDE SEQUENCE</scope>
    <source>
        <strain evidence="2">USAMLcec3-3695</strain>
    </source>
</reference>
<evidence type="ECO:0000256" key="1">
    <source>
        <dbReference type="SAM" id="SignalP"/>
    </source>
</evidence>
<proteinExistence type="predicted"/>
<accession>A0A9D1SEC6</accession>
<feature type="chain" id="PRO_5038788531" evidence="1">
    <location>
        <begin position="30"/>
        <end position="156"/>
    </location>
</feature>
<dbReference type="Pfam" id="PF14270">
    <property type="entry name" value="DUF4358"/>
    <property type="match status" value="1"/>
</dbReference>
<feature type="signal peptide" evidence="1">
    <location>
        <begin position="1"/>
        <end position="29"/>
    </location>
</feature>
<dbReference type="EMBL" id="DVNB01000022">
    <property type="protein sequence ID" value="HIU56528.1"/>
    <property type="molecule type" value="Genomic_DNA"/>
</dbReference>
<dbReference type="Proteomes" id="UP000824109">
    <property type="component" value="Unassembled WGS sequence"/>
</dbReference>
<organism evidence="2 3">
    <name type="scientific">Candidatus Ornithomonoglobus merdipullorum</name>
    <dbReference type="NCBI Taxonomy" id="2840895"/>
    <lineage>
        <taxon>Bacteria</taxon>
        <taxon>Bacillati</taxon>
        <taxon>Bacillota</taxon>
        <taxon>Clostridia</taxon>
        <taxon>Candidatus Ornithomonoglobus</taxon>
    </lineage>
</organism>
<evidence type="ECO:0000313" key="3">
    <source>
        <dbReference type="Proteomes" id="UP000824109"/>
    </source>
</evidence>
<gene>
    <name evidence="2" type="ORF">IAA61_01780</name>
</gene>
<dbReference type="InterPro" id="IPR025648">
    <property type="entry name" value="DUF4358"/>
</dbReference>